<organism evidence="2">
    <name type="scientific">Rhizophagus irregularis (strain DAOM 181602 / DAOM 197198 / MUCL 43194)</name>
    <name type="common">Arbuscular mycorrhizal fungus</name>
    <name type="synonym">Glomus intraradices</name>
    <dbReference type="NCBI Taxonomy" id="747089"/>
    <lineage>
        <taxon>Eukaryota</taxon>
        <taxon>Fungi</taxon>
        <taxon>Fungi incertae sedis</taxon>
        <taxon>Mucoromycota</taxon>
        <taxon>Glomeromycotina</taxon>
        <taxon>Glomeromycetes</taxon>
        <taxon>Glomerales</taxon>
        <taxon>Glomeraceae</taxon>
        <taxon>Rhizophagus</taxon>
    </lineage>
</organism>
<dbReference type="VEuPathDB" id="FungiDB:RhiirFUN_008018"/>
<proteinExistence type="predicted"/>
<feature type="region of interest" description="Disordered" evidence="1">
    <location>
        <begin position="38"/>
        <end position="58"/>
    </location>
</feature>
<sequence length="58" mass="6902">MLIVVKKKSRHKKSKDQVLQEIADFTINYLDYARQQYSINENDETNHSDTSDDTRQIE</sequence>
<accession>U9U4Z5</accession>
<gene>
    <name evidence="2" type="ORF">GLOINDRAFT_164689</name>
</gene>
<reference evidence="2" key="1">
    <citation type="submission" date="2013-07" db="EMBL/GenBank/DDBJ databases">
        <title>The genome of an arbuscular mycorrhizal fungus provides insights into the evolution of the oldest plant symbiosis.</title>
        <authorList>
            <consortium name="DOE Joint Genome Institute"/>
            <person name="Tisserant E."/>
            <person name="Malbreil M."/>
            <person name="Kuo A."/>
            <person name="Kohler A."/>
            <person name="Symeonidi A."/>
            <person name="Balestrini R."/>
            <person name="Charron P."/>
            <person name="Duensing N."/>
            <person name="Frei-dit-Frey N."/>
            <person name="Gianinazzi-Pearson V."/>
            <person name="Gilbert B."/>
            <person name="Handa Y."/>
            <person name="Hijri M."/>
            <person name="Kaul R."/>
            <person name="Kawaguchi M."/>
            <person name="Krajinski F."/>
            <person name="Lammers P."/>
            <person name="Lapierre D."/>
            <person name="Masclaux F.G."/>
            <person name="Murat C."/>
            <person name="Morin E."/>
            <person name="Ndikumana S."/>
            <person name="Pagni M."/>
            <person name="Petitpierre D."/>
            <person name="Requena N."/>
            <person name="Rosikiewicz P."/>
            <person name="Riley R."/>
            <person name="Saito K."/>
            <person name="San Clemente H."/>
            <person name="Shapiro H."/>
            <person name="van Tuinen D."/>
            <person name="Becard G."/>
            <person name="Bonfante P."/>
            <person name="Paszkowski U."/>
            <person name="Shachar-Hill Y."/>
            <person name="Young J.P."/>
            <person name="Sanders I.R."/>
            <person name="Henrissat B."/>
            <person name="Rensing S.A."/>
            <person name="Grigoriev I.V."/>
            <person name="Corradi N."/>
            <person name="Roux C."/>
            <person name="Martin F."/>
        </authorList>
    </citation>
    <scope>NUCLEOTIDE SEQUENCE</scope>
    <source>
        <strain evidence="2">DAOM 197198</strain>
    </source>
</reference>
<evidence type="ECO:0000256" key="1">
    <source>
        <dbReference type="SAM" id="MobiDB-lite"/>
    </source>
</evidence>
<dbReference type="EMBL" id="KI282007">
    <property type="protein sequence ID" value="ESA15435.1"/>
    <property type="molecule type" value="Genomic_DNA"/>
</dbReference>
<dbReference type="AlphaFoldDB" id="U9U4Z5"/>
<protein>
    <submittedName>
        <fullName evidence="2">Uncharacterized protein</fullName>
    </submittedName>
</protein>
<evidence type="ECO:0000313" key="2">
    <source>
        <dbReference type="EMBL" id="ESA15435.1"/>
    </source>
</evidence>
<dbReference type="HOGENOM" id="CLU_2980225_0_0_1"/>
<name>U9U4Z5_RHIID</name>
<feature type="compositionally biased region" description="Basic and acidic residues" evidence="1">
    <location>
        <begin position="44"/>
        <end position="58"/>
    </location>
</feature>